<keyword evidence="1" id="KW-1133">Transmembrane helix</keyword>
<dbReference type="Pfam" id="PF11193">
    <property type="entry name" value="DUF2812"/>
    <property type="match status" value="1"/>
</dbReference>
<dbReference type="STRING" id="361279.SAMN05421663_11266"/>
<sequence>MTEKKKIRKWFSAWSDQKEEVWLQRMAQEGWQLDHYGLFTYTFKAAPPTKLVYRLDYRIGTQNEDYVKLFEDDGWNLVSASAGWCYFCKEDDGTDKLEIYTDAQSRAVKYTHLSNFVLFLVLMHVLSFWMPMMASASRLPIWAGLTVAPITFLGVYSVYMLKRKAKKLNQCKI</sequence>
<evidence type="ECO:0000313" key="2">
    <source>
        <dbReference type="EMBL" id="SDD51882.1"/>
    </source>
</evidence>
<proteinExistence type="predicted"/>
<organism evidence="2 3">
    <name type="scientific">Terribacillus halophilus</name>
    <dbReference type="NCBI Taxonomy" id="361279"/>
    <lineage>
        <taxon>Bacteria</taxon>
        <taxon>Bacillati</taxon>
        <taxon>Bacillota</taxon>
        <taxon>Bacilli</taxon>
        <taxon>Bacillales</taxon>
        <taxon>Bacillaceae</taxon>
        <taxon>Terribacillus</taxon>
    </lineage>
</organism>
<feature type="transmembrane region" description="Helical" evidence="1">
    <location>
        <begin position="113"/>
        <end position="133"/>
    </location>
</feature>
<evidence type="ECO:0008006" key="4">
    <source>
        <dbReference type="Google" id="ProtNLM"/>
    </source>
</evidence>
<evidence type="ECO:0000313" key="3">
    <source>
        <dbReference type="Proteomes" id="UP000198666"/>
    </source>
</evidence>
<dbReference type="Proteomes" id="UP000198666">
    <property type="component" value="Unassembled WGS sequence"/>
</dbReference>
<dbReference type="EMBL" id="FMZB01000012">
    <property type="protein sequence ID" value="SDD51882.1"/>
    <property type="molecule type" value="Genomic_DNA"/>
</dbReference>
<accession>A0A1G6VE43</accession>
<gene>
    <name evidence="2" type="ORF">SAMN05421663_11266</name>
</gene>
<name>A0A1G6VE43_9BACI</name>
<dbReference type="AlphaFoldDB" id="A0A1G6VE43"/>
<evidence type="ECO:0000256" key="1">
    <source>
        <dbReference type="SAM" id="Phobius"/>
    </source>
</evidence>
<reference evidence="3" key="1">
    <citation type="submission" date="2016-10" db="EMBL/GenBank/DDBJ databases">
        <authorList>
            <person name="Varghese N."/>
            <person name="Submissions S."/>
        </authorList>
    </citation>
    <scope>NUCLEOTIDE SEQUENCE [LARGE SCALE GENOMIC DNA]</scope>
    <source>
        <strain evidence="3">DSM 21620</strain>
    </source>
</reference>
<protein>
    <recommendedName>
        <fullName evidence="4">DUF2812 domain-containing protein</fullName>
    </recommendedName>
</protein>
<keyword evidence="3" id="KW-1185">Reference proteome</keyword>
<dbReference type="RefSeq" id="WP_170829746.1">
    <property type="nucleotide sequence ID" value="NZ_FMZB01000012.1"/>
</dbReference>
<keyword evidence="1" id="KW-0812">Transmembrane</keyword>
<dbReference type="InterPro" id="IPR021359">
    <property type="entry name" value="DUF2812"/>
</dbReference>
<feature type="transmembrane region" description="Helical" evidence="1">
    <location>
        <begin position="139"/>
        <end position="159"/>
    </location>
</feature>
<keyword evidence="1" id="KW-0472">Membrane</keyword>